<evidence type="ECO:0000256" key="9">
    <source>
        <dbReference type="ARBA" id="ARBA00023204"/>
    </source>
</evidence>
<dbReference type="InterPro" id="IPR001357">
    <property type="entry name" value="BRCT_dom"/>
</dbReference>
<evidence type="ECO:0000256" key="11">
    <source>
        <dbReference type="ARBA" id="ARBA00034005"/>
    </source>
</evidence>
<feature type="binding site" evidence="12">
    <location>
        <position position="431"/>
    </location>
    <ligand>
        <name>Zn(2+)</name>
        <dbReference type="ChEBI" id="CHEBI:29105"/>
    </ligand>
</feature>
<dbReference type="InterPro" id="IPR013839">
    <property type="entry name" value="DNAligase_adenylation"/>
</dbReference>
<dbReference type="Pfam" id="PF12826">
    <property type="entry name" value="HHH_2"/>
    <property type="match status" value="1"/>
</dbReference>
<dbReference type="SUPFAM" id="SSF47781">
    <property type="entry name" value="RuvA domain 2-like"/>
    <property type="match status" value="1"/>
</dbReference>
<dbReference type="Pfam" id="PF03120">
    <property type="entry name" value="OB_DNA_ligase"/>
    <property type="match status" value="1"/>
</dbReference>
<evidence type="ECO:0000256" key="13">
    <source>
        <dbReference type="RuleBase" id="RU000618"/>
    </source>
</evidence>
<dbReference type="PANTHER" id="PTHR23389:SF9">
    <property type="entry name" value="DNA LIGASE"/>
    <property type="match status" value="1"/>
</dbReference>
<proteinExistence type="inferred from homology"/>
<dbReference type="Pfam" id="PF03119">
    <property type="entry name" value="DNA_ligase_ZBD"/>
    <property type="match status" value="1"/>
</dbReference>
<dbReference type="NCBIfam" id="NF005932">
    <property type="entry name" value="PRK07956.1"/>
    <property type="match status" value="1"/>
</dbReference>
<dbReference type="InterPro" id="IPR003583">
    <property type="entry name" value="Hlx-hairpin-Hlx_DNA-bd_motif"/>
</dbReference>
<dbReference type="RefSeq" id="WP_319843692.1">
    <property type="nucleotide sequence ID" value="NZ_JAXAFJ010000002.1"/>
</dbReference>
<comment type="caution">
    <text evidence="15">The sequence shown here is derived from an EMBL/GenBank/DDBJ whole genome shotgun (WGS) entry which is preliminary data.</text>
</comment>
<dbReference type="PROSITE" id="PS01056">
    <property type="entry name" value="DNA_LIGASE_N2"/>
    <property type="match status" value="1"/>
</dbReference>
<evidence type="ECO:0000256" key="4">
    <source>
        <dbReference type="ARBA" id="ARBA00022723"/>
    </source>
</evidence>
<keyword evidence="4 12" id="KW-0479">Metal-binding</keyword>
<comment type="function">
    <text evidence="1 12">DNA ligase that catalyzes the formation of phosphodiester linkages between 5'-phosphoryl and 3'-hydroxyl groups in double-stranded DNA using NAD as a coenzyme and as the energy source for the reaction. It is essential for DNA replication and repair of damaged DNA.</text>
</comment>
<evidence type="ECO:0000256" key="12">
    <source>
        <dbReference type="HAMAP-Rule" id="MF_01588"/>
    </source>
</evidence>
<evidence type="ECO:0000256" key="2">
    <source>
        <dbReference type="ARBA" id="ARBA00022598"/>
    </source>
</evidence>
<keyword evidence="8 12" id="KW-0520">NAD</keyword>
<dbReference type="InterPro" id="IPR010994">
    <property type="entry name" value="RuvA_2-like"/>
</dbReference>
<sequence>MTAADSTPETLEAAAAEHTRLAEEIRGHDRRYYEQDAPAISDAEYDALRRRLIEIEAQYPELVTPDSPTQRVSGAPSEKFAKSRHGVPMLSLENAFDEEDVAEFVGRVRRFLNITTDIAFQAEPKIDGLSCNLRYESGRLTVAATRGDGETGENVTANVLTIPDIPKRLDGGGVPDLIEVRGEVYFPHDRFKALNERQAEAGKPIYANPRNAAGGSLRQLDAEITRSRGLKFFAYGWGEASSLPAETQSAMTATLREWGFVTNPLVRVVGTVEEMTAYHREIEEQRATLGYDIDGVVYKVDRLDLQRRLGFVSRSPRWAIAHKFAAEQATTILRDIEIQVGRTGKLTPVAKLEPVTVGGVVVANATLHNEDFIRGVDSHGQPVRDGNDIRVGDTVVVQRAGDVIPQIVRVLVEKRPPESRPYEFPTTCPACGSHAVREEGVSDRRCTGGLVCPAQLQERLRHFVSRDAMDIEGLGEKQVLALHEWGLVNEPSDIFRLETAEKDGLARLRNREGWGATSVRNLFAAIEAARSRPVNRVLFALGIRHVGEINAKRLMRHFGTLDRLRETSLAAHPPSGESRADKGNEAWREIVDVPGIGTVVAGAVVEFFQEPRNEAVLDALLAELQPEEMERVAEESPVAGKTVVFTGTLERMTRDEAKAQAERLGAKVSGSVSKKTDIVVAGPGAGSKLKQAAELGLQVMSEDEWLGLIGAGEAGP</sequence>
<feature type="domain" description="BRCT" evidence="14">
    <location>
        <begin position="633"/>
        <end position="706"/>
    </location>
</feature>
<organism evidence="15 16">
    <name type="scientific">Terrihabitans rhizophilus</name>
    <dbReference type="NCBI Taxonomy" id="3092662"/>
    <lineage>
        <taxon>Bacteria</taxon>
        <taxon>Pseudomonadati</taxon>
        <taxon>Pseudomonadota</taxon>
        <taxon>Alphaproteobacteria</taxon>
        <taxon>Hyphomicrobiales</taxon>
        <taxon>Terrihabitans</taxon>
    </lineage>
</organism>
<dbReference type="EMBL" id="JAXAFJ010000002">
    <property type="protein sequence ID" value="MDX6805583.1"/>
    <property type="molecule type" value="Genomic_DNA"/>
</dbReference>
<evidence type="ECO:0000313" key="16">
    <source>
        <dbReference type="Proteomes" id="UP001274321"/>
    </source>
</evidence>
<feature type="binding site" evidence="12">
    <location>
        <position position="146"/>
    </location>
    <ligand>
        <name>NAD(+)</name>
        <dbReference type="ChEBI" id="CHEBI:57540"/>
    </ligand>
</feature>
<keyword evidence="7 12" id="KW-0460">Magnesium</keyword>
<dbReference type="InterPro" id="IPR012340">
    <property type="entry name" value="NA-bd_OB-fold"/>
</dbReference>
<dbReference type="SUPFAM" id="SSF56091">
    <property type="entry name" value="DNA ligase/mRNA capping enzyme, catalytic domain"/>
    <property type="match status" value="1"/>
</dbReference>
<dbReference type="InterPro" id="IPR013840">
    <property type="entry name" value="DNAligase_N"/>
</dbReference>
<dbReference type="Proteomes" id="UP001274321">
    <property type="component" value="Unassembled WGS sequence"/>
</dbReference>
<feature type="binding site" evidence="12">
    <location>
        <position position="428"/>
    </location>
    <ligand>
        <name>Zn(2+)</name>
        <dbReference type="ChEBI" id="CHEBI:29105"/>
    </ligand>
</feature>
<keyword evidence="2 12" id="KW-0436">Ligase</keyword>
<reference evidence="15 16" key="1">
    <citation type="submission" date="2023-11" db="EMBL/GenBank/DDBJ databases">
        <authorList>
            <person name="Bao R."/>
        </authorList>
    </citation>
    <scope>NUCLEOTIDE SEQUENCE [LARGE SCALE GENOMIC DNA]</scope>
    <source>
        <strain evidence="15 16">PJ23</strain>
    </source>
</reference>
<dbReference type="NCBIfam" id="TIGR00575">
    <property type="entry name" value="dnlj"/>
    <property type="match status" value="1"/>
</dbReference>
<dbReference type="SUPFAM" id="SSF50249">
    <property type="entry name" value="Nucleic acid-binding proteins"/>
    <property type="match status" value="1"/>
</dbReference>
<dbReference type="CDD" id="cd17748">
    <property type="entry name" value="BRCT_DNA_ligase_like"/>
    <property type="match status" value="1"/>
</dbReference>
<dbReference type="Gene3D" id="3.30.470.30">
    <property type="entry name" value="DNA ligase/mRNA capping enzyme"/>
    <property type="match status" value="1"/>
</dbReference>
<evidence type="ECO:0000313" key="15">
    <source>
        <dbReference type="EMBL" id="MDX6805583.1"/>
    </source>
</evidence>
<dbReference type="PROSITE" id="PS01055">
    <property type="entry name" value="DNA_LIGASE_N1"/>
    <property type="match status" value="1"/>
</dbReference>
<dbReference type="Gene3D" id="2.40.50.140">
    <property type="entry name" value="Nucleic acid-binding proteins"/>
    <property type="match status" value="1"/>
</dbReference>
<feature type="binding site" evidence="12">
    <location>
        <position position="323"/>
    </location>
    <ligand>
        <name>NAD(+)</name>
        <dbReference type="ChEBI" id="CHEBI:57540"/>
    </ligand>
</feature>
<comment type="catalytic activity">
    <reaction evidence="11 12 13">
        <text>NAD(+) + (deoxyribonucleotide)n-3'-hydroxyl + 5'-phospho-(deoxyribonucleotide)m = (deoxyribonucleotide)n+m + AMP + beta-nicotinamide D-nucleotide.</text>
        <dbReference type="EC" id="6.5.1.2"/>
    </reaction>
</comment>
<feature type="binding site" evidence="12">
    <location>
        <begin position="91"/>
        <end position="92"/>
    </location>
    <ligand>
        <name>NAD(+)</name>
        <dbReference type="ChEBI" id="CHEBI:57540"/>
    </ligand>
</feature>
<dbReference type="SUPFAM" id="SSF52113">
    <property type="entry name" value="BRCT domain"/>
    <property type="match status" value="1"/>
</dbReference>
<evidence type="ECO:0000256" key="3">
    <source>
        <dbReference type="ARBA" id="ARBA00022705"/>
    </source>
</evidence>
<keyword evidence="10 12" id="KW-0464">Manganese</keyword>
<accession>A0ABU4RL72</accession>
<dbReference type="HAMAP" id="MF_01588">
    <property type="entry name" value="DNA_ligase_A"/>
    <property type="match status" value="1"/>
</dbReference>
<dbReference type="PIRSF" id="PIRSF001604">
    <property type="entry name" value="LigA"/>
    <property type="match status" value="1"/>
</dbReference>
<dbReference type="InterPro" id="IPR041663">
    <property type="entry name" value="DisA/LigA_HHH"/>
</dbReference>
<dbReference type="CDD" id="cd00114">
    <property type="entry name" value="LIGANc"/>
    <property type="match status" value="1"/>
</dbReference>
<dbReference type="InterPro" id="IPR004150">
    <property type="entry name" value="NAD_DNA_ligase_OB"/>
</dbReference>
<feature type="binding site" evidence="12">
    <location>
        <position position="299"/>
    </location>
    <ligand>
        <name>NAD(+)</name>
        <dbReference type="ChEBI" id="CHEBI:57540"/>
    </ligand>
</feature>
<keyword evidence="16" id="KW-1185">Reference proteome</keyword>
<feature type="binding site" evidence="12">
    <location>
        <begin position="42"/>
        <end position="46"/>
    </location>
    <ligand>
        <name>NAD(+)</name>
        <dbReference type="ChEBI" id="CHEBI:57540"/>
    </ligand>
</feature>
<comment type="cofactor">
    <cofactor evidence="12">
        <name>Mg(2+)</name>
        <dbReference type="ChEBI" id="CHEBI:18420"/>
    </cofactor>
    <cofactor evidence="12">
        <name>Mn(2+)</name>
        <dbReference type="ChEBI" id="CHEBI:29035"/>
    </cofactor>
</comment>
<dbReference type="Gene3D" id="3.40.50.10190">
    <property type="entry name" value="BRCT domain"/>
    <property type="match status" value="1"/>
</dbReference>
<feature type="active site" description="N6-AMP-lysine intermediate" evidence="12">
    <location>
        <position position="125"/>
    </location>
</feature>
<dbReference type="SMART" id="SM00292">
    <property type="entry name" value="BRCT"/>
    <property type="match status" value="1"/>
</dbReference>
<evidence type="ECO:0000256" key="10">
    <source>
        <dbReference type="ARBA" id="ARBA00023211"/>
    </source>
</evidence>
<evidence type="ECO:0000256" key="6">
    <source>
        <dbReference type="ARBA" id="ARBA00022833"/>
    </source>
</evidence>
<dbReference type="Pfam" id="PF01653">
    <property type="entry name" value="DNA_ligase_aden"/>
    <property type="match status" value="1"/>
</dbReference>
<dbReference type="PROSITE" id="PS50172">
    <property type="entry name" value="BRCT"/>
    <property type="match status" value="1"/>
</dbReference>
<name>A0ABU4RL72_9HYPH</name>
<dbReference type="Gene3D" id="1.10.287.610">
    <property type="entry name" value="Helix hairpin bin"/>
    <property type="match status" value="1"/>
</dbReference>
<evidence type="ECO:0000256" key="1">
    <source>
        <dbReference type="ARBA" id="ARBA00004067"/>
    </source>
</evidence>
<keyword evidence="6 12" id="KW-0862">Zinc</keyword>
<evidence type="ECO:0000256" key="5">
    <source>
        <dbReference type="ARBA" id="ARBA00022763"/>
    </source>
</evidence>
<evidence type="ECO:0000256" key="8">
    <source>
        <dbReference type="ARBA" id="ARBA00023027"/>
    </source>
</evidence>
<dbReference type="PANTHER" id="PTHR23389">
    <property type="entry name" value="CHROMOSOME TRANSMISSION FIDELITY FACTOR 18"/>
    <property type="match status" value="1"/>
</dbReference>
<dbReference type="EC" id="6.5.1.2" evidence="12 13"/>
<dbReference type="GO" id="GO:0003911">
    <property type="term" value="F:DNA ligase (NAD+) activity"/>
    <property type="evidence" value="ECO:0007669"/>
    <property type="project" value="UniProtKB-EC"/>
</dbReference>
<feature type="binding site" evidence="12">
    <location>
        <position position="183"/>
    </location>
    <ligand>
        <name>NAD(+)</name>
        <dbReference type="ChEBI" id="CHEBI:57540"/>
    </ligand>
</feature>
<dbReference type="InterPro" id="IPR033136">
    <property type="entry name" value="DNA_ligase_CS"/>
</dbReference>
<keyword evidence="5 12" id="KW-0227">DNA damage</keyword>
<dbReference type="InterPro" id="IPR036420">
    <property type="entry name" value="BRCT_dom_sf"/>
</dbReference>
<dbReference type="Gene3D" id="6.20.10.30">
    <property type="match status" value="1"/>
</dbReference>
<dbReference type="SMART" id="SM00278">
    <property type="entry name" value="HhH1"/>
    <property type="match status" value="3"/>
</dbReference>
<gene>
    <name evidence="12 15" type="primary">ligA</name>
    <name evidence="15" type="ORF">SCD90_05870</name>
</gene>
<dbReference type="InterPro" id="IPR004149">
    <property type="entry name" value="Znf_DNAligase_C4"/>
</dbReference>
<feature type="binding site" evidence="12">
    <location>
        <position position="452"/>
    </location>
    <ligand>
        <name>Zn(2+)</name>
        <dbReference type="ChEBI" id="CHEBI:29105"/>
    </ligand>
</feature>
<protein>
    <recommendedName>
        <fullName evidence="12 13">DNA ligase</fullName>
        <ecNumber evidence="12 13">6.5.1.2</ecNumber>
    </recommendedName>
    <alternativeName>
        <fullName evidence="12">Polydeoxyribonucleotide synthase [NAD(+)]</fullName>
    </alternativeName>
</protein>
<evidence type="ECO:0000256" key="7">
    <source>
        <dbReference type="ARBA" id="ARBA00022842"/>
    </source>
</evidence>
<keyword evidence="3 12" id="KW-0235">DNA replication</keyword>
<evidence type="ECO:0000259" key="14">
    <source>
        <dbReference type="PROSITE" id="PS50172"/>
    </source>
</evidence>
<feature type="binding site" evidence="12">
    <location>
        <position position="123"/>
    </location>
    <ligand>
        <name>NAD(+)</name>
        <dbReference type="ChEBI" id="CHEBI:57540"/>
    </ligand>
</feature>
<comment type="similarity">
    <text evidence="12">Belongs to the NAD-dependent DNA ligase family. LigA subfamily.</text>
</comment>
<dbReference type="InterPro" id="IPR018239">
    <property type="entry name" value="DNA_ligase_AS"/>
</dbReference>
<feature type="binding site" evidence="12">
    <location>
        <position position="446"/>
    </location>
    <ligand>
        <name>Zn(2+)</name>
        <dbReference type="ChEBI" id="CHEBI:29105"/>
    </ligand>
</feature>
<dbReference type="Pfam" id="PF00533">
    <property type="entry name" value="BRCT"/>
    <property type="match status" value="1"/>
</dbReference>
<dbReference type="Gene3D" id="1.10.150.20">
    <property type="entry name" value="5' to 3' exonuclease, C-terminal subdomain"/>
    <property type="match status" value="2"/>
</dbReference>
<keyword evidence="9 12" id="KW-0234">DNA repair</keyword>
<dbReference type="SMART" id="SM00532">
    <property type="entry name" value="LIGANc"/>
    <property type="match status" value="1"/>
</dbReference>
<dbReference type="InterPro" id="IPR001679">
    <property type="entry name" value="DNA_ligase"/>
</dbReference>